<feature type="compositionally biased region" description="Basic and acidic residues" evidence="1">
    <location>
        <begin position="13"/>
        <end position="22"/>
    </location>
</feature>
<comment type="caution">
    <text evidence="2">The sequence shown here is derived from an EMBL/GenBank/DDBJ whole genome shotgun (WGS) entry which is preliminary data.</text>
</comment>
<evidence type="ECO:0000256" key="1">
    <source>
        <dbReference type="SAM" id="MobiDB-lite"/>
    </source>
</evidence>
<sequence>RIQELVGLSPSETAKEIEEKKE</sequence>
<proteinExistence type="predicted"/>
<dbReference type="EMBL" id="LAZR01005368">
    <property type="protein sequence ID" value="KKN00510.1"/>
    <property type="molecule type" value="Genomic_DNA"/>
</dbReference>
<accession>A0A0F9LZH2</accession>
<name>A0A0F9LZH2_9ZZZZ</name>
<reference evidence="2" key="1">
    <citation type="journal article" date="2015" name="Nature">
        <title>Complex archaea that bridge the gap between prokaryotes and eukaryotes.</title>
        <authorList>
            <person name="Spang A."/>
            <person name="Saw J.H."/>
            <person name="Jorgensen S.L."/>
            <person name="Zaremba-Niedzwiedzka K."/>
            <person name="Martijn J."/>
            <person name="Lind A.E."/>
            <person name="van Eijk R."/>
            <person name="Schleper C."/>
            <person name="Guy L."/>
            <person name="Ettema T.J."/>
        </authorList>
    </citation>
    <scope>NUCLEOTIDE SEQUENCE</scope>
</reference>
<dbReference type="AlphaFoldDB" id="A0A0F9LZH2"/>
<evidence type="ECO:0000313" key="2">
    <source>
        <dbReference type="EMBL" id="KKN00510.1"/>
    </source>
</evidence>
<protein>
    <submittedName>
        <fullName evidence="2">Uncharacterized protein</fullName>
    </submittedName>
</protein>
<feature type="region of interest" description="Disordered" evidence="1">
    <location>
        <begin position="1"/>
        <end position="22"/>
    </location>
</feature>
<feature type="non-terminal residue" evidence="2">
    <location>
        <position position="1"/>
    </location>
</feature>
<gene>
    <name evidence="2" type="ORF">LCGC14_1137200</name>
</gene>
<organism evidence="2">
    <name type="scientific">marine sediment metagenome</name>
    <dbReference type="NCBI Taxonomy" id="412755"/>
    <lineage>
        <taxon>unclassified sequences</taxon>
        <taxon>metagenomes</taxon>
        <taxon>ecological metagenomes</taxon>
    </lineage>
</organism>